<evidence type="ECO:0000256" key="4">
    <source>
        <dbReference type="ARBA" id="ARBA00014409"/>
    </source>
</evidence>
<comment type="similarity">
    <text evidence="2">Belongs to the ribonucleoside diphosphate reductase class-2 family.</text>
</comment>
<name>A0A6M3JV55_9ZZZZ</name>
<dbReference type="SUPFAM" id="SSF51294">
    <property type="entry name" value="Hedgehog/intein (Hint) domain"/>
    <property type="match status" value="1"/>
</dbReference>
<dbReference type="InterPro" id="IPR030934">
    <property type="entry name" value="Intein_C"/>
</dbReference>
<evidence type="ECO:0000256" key="9">
    <source>
        <dbReference type="ARBA" id="ARBA00023285"/>
    </source>
</evidence>
<dbReference type="Pfam" id="PF02867">
    <property type="entry name" value="Ribonuc_red_lgC"/>
    <property type="match status" value="1"/>
</dbReference>
<keyword evidence="8" id="KW-0560">Oxidoreductase</keyword>
<dbReference type="NCBIfam" id="TIGR01443">
    <property type="entry name" value="intein_Cterm"/>
    <property type="match status" value="1"/>
</dbReference>
<evidence type="ECO:0000256" key="6">
    <source>
        <dbReference type="ARBA" id="ARBA00022634"/>
    </source>
</evidence>
<dbReference type="Gene3D" id="3.20.70.20">
    <property type="match status" value="1"/>
</dbReference>
<dbReference type="InterPro" id="IPR000788">
    <property type="entry name" value="RNR_lg_C"/>
</dbReference>
<dbReference type="InterPro" id="IPR050862">
    <property type="entry name" value="RdRp_reductase_class-2"/>
</dbReference>
<dbReference type="EMBL" id="MT142054">
    <property type="protein sequence ID" value="QJA73800.1"/>
    <property type="molecule type" value="Genomic_DNA"/>
</dbReference>
<dbReference type="EC" id="1.17.4.1" evidence="3"/>
<dbReference type="GO" id="GO:0004748">
    <property type="term" value="F:ribonucleoside-diphosphate reductase activity, thioredoxin disulfide as acceptor"/>
    <property type="evidence" value="ECO:0007669"/>
    <property type="project" value="UniProtKB-EC"/>
</dbReference>
<dbReference type="InterPro" id="IPR003586">
    <property type="entry name" value="Hint_dom_C"/>
</dbReference>
<evidence type="ECO:0000256" key="5">
    <source>
        <dbReference type="ARBA" id="ARBA00022628"/>
    </source>
</evidence>
<comment type="catalytic activity">
    <reaction evidence="12">
        <text>a 2'-deoxyribonucleoside 5'-diphosphate + [thioredoxin]-disulfide + H2O = a ribonucleoside 5'-diphosphate + [thioredoxin]-dithiol</text>
        <dbReference type="Rhea" id="RHEA:23252"/>
        <dbReference type="Rhea" id="RHEA-COMP:10698"/>
        <dbReference type="Rhea" id="RHEA-COMP:10700"/>
        <dbReference type="ChEBI" id="CHEBI:15377"/>
        <dbReference type="ChEBI" id="CHEBI:29950"/>
        <dbReference type="ChEBI" id="CHEBI:50058"/>
        <dbReference type="ChEBI" id="CHEBI:57930"/>
        <dbReference type="ChEBI" id="CHEBI:73316"/>
        <dbReference type="EC" id="1.17.4.1"/>
    </reaction>
</comment>
<evidence type="ECO:0000259" key="13">
    <source>
        <dbReference type="SMART" id="SM00305"/>
    </source>
</evidence>
<evidence type="ECO:0000256" key="12">
    <source>
        <dbReference type="ARBA" id="ARBA00047754"/>
    </source>
</evidence>
<comment type="cofactor">
    <cofactor evidence="1">
        <name>adenosylcob(III)alamin</name>
        <dbReference type="ChEBI" id="CHEBI:18408"/>
    </cofactor>
</comment>
<dbReference type="AlphaFoldDB" id="A0A6M3JV55"/>
<dbReference type="GO" id="GO:0031419">
    <property type="term" value="F:cobalamin binding"/>
    <property type="evidence" value="ECO:0007669"/>
    <property type="project" value="UniProtKB-KW"/>
</dbReference>
<evidence type="ECO:0000313" key="14">
    <source>
        <dbReference type="EMBL" id="QJA73800.1"/>
    </source>
</evidence>
<dbReference type="Pfam" id="PF12637">
    <property type="entry name" value="TSCPD"/>
    <property type="match status" value="1"/>
</dbReference>
<dbReference type="SUPFAM" id="SSF51998">
    <property type="entry name" value="PFL-like glycyl radical enzymes"/>
    <property type="match status" value="1"/>
</dbReference>
<organism evidence="14">
    <name type="scientific">viral metagenome</name>
    <dbReference type="NCBI Taxonomy" id="1070528"/>
    <lineage>
        <taxon>unclassified sequences</taxon>
        <taxon>metagenomes</taxon>
        <taxon>organismal metagenomes</taxon>
    </lineage>
</organism>
<dbReference type="PROSITE" id="PS50818">
    <property type="entry name" value="INTEIN_C_TER"/>
    <property type="match status" value="1"/>
</dbReference>
<dbReference type="SMART" id="SM00305">
    <property type="entry name" value="HintC"/>
    <property type="match status" value="1"/>
</dbReference>
<sequence>MVERKIVRKRIKKIFIEGSNDVYDLKSKKNPNFFANNILVHNCSEQCLPGFFACNLSAINLRKFVNEEGFDFQSFYKTVYDIMRLMDNIIDKMDYPDLRFKENSIKYRQVGIGPMGLADTMFALDIKYDSADGRKFAGEIMRTMTSACLDCSSELANEKGRFHDYDVFKDDVESIMLGFIKGHERESIIKDKILKYGIRNSSVTTCQPTGTTAISCDASYGIEPCFGLVFQKNLIDGSIMKIVNPVFEERFKDYDWYTDTLIDKIFDNGGSLKGIRGIPKEVREVFVTAHDIKPKDRIDIQSEMQKHNSSAISSTLNLSKDATLDDISNIYKYAYEKGLKGITVYRDGSKKNQPITFTKENKIITEFERPSKLNAEVFTIDTGNGKMYVTVSTIEGKPIEIFLHIGKSGQLLSNFSEALGRTISIALQHGVPVESIVRTLLGINSDHPTWYRFEESDIKPSQILSVPDGIAQLLDRYYIKNEKDDTPFMGDICPSCQRSTLLMIEGCKTCTNCAYSACS</sequence>
<keyword evidence="6" id="KW-0237">DNA synthesis</keyword>
<evidence type="ECO:0000256" key="8">
    <source>
        <dbReference type="ARBA" id="ARBA00023002"/>
    </source>
</evidence>
<evidence type="ECO:0000256" key="1">
    <source>
        <dbReference type="ARBA" id="ARBA00001922"/>
    </source>
</evidence>
<dbReference type="GO" id="GO:0000166">
    <property type="term" value="F:nucleotide binding"/>
    <property type="evidence" value="ECO:0007669"/>
    <property type="project" value="UniProtKB-KW"/>
</dbReference>
<keyword evidence="7" id="KW-0547">Nucleotide-binding</keyword>
<feature type="domain" description="Hint" evidence="13">
    <location>
        <begin position="3"/>
        <end position="48"/>
    </location>
</feature>
<accession>A0A6M3JV55</accession>
<gene>
    <name evidence="14" type="ORF">MM415A02228_0003</name>
</gene>
<proteinExistence type="inferred from homology"/>
<dbReference type="InterPro" id="IPR036844">
    <property type="entry name" value="Hint_dom_sf"/>
</dbReference>
<reference evidence="14" key="1">
    <citation type="submission" date="2020-03" db="EMBL/GenBank/DDBJ databases">
        <title>The deep terrestrial virosphere.</title>
        <authorList>
            <person name="Holmfeldt K."/>
            <person name="Nilsson E."/>
            <person name="Simone D."/>
            <person name="Lopez-Fernandez M."/>
            <person name="Wu X."/>
            <person name="de Brujin I."/>
            <person name="Lundin D."/>
            <person name="Andersson A."/>
            <person name="Bertilsson S."/>
            <person name="Dopson M."/>
        </authorList>
    </citation>
    <scope>NUCLEOTIDE SEQUENCE</scope>
    <source>
        <strain evidence="14">MM415A02228</strain>
    </source>
</reference>
<dbReference type="GO" id="GO:0071897">
    <property type="term" value="P:DNA biosynthetic process"/>
    <property type="evidence" value="ECO:0007669"/>
    <property type="project" value="UniProtKB-KW"/>
</dbReference>
<evidence type="ECO:0000256" key="10">
    <source>
        <dbReference type="ARBA" id="ARBA00025437"/>
    </source>
</evidence>
<evidence type="ECO:0000256" key="7">
    <source>
        <dbReference type="ARBA" id="ARBA00022741"/>
    </source>
</evidence>
<keyword evidence="5" id="KW-0846">Cobalamin</keyword>
<protein>
    <recommendedName>
        <fullName evidence="4">Vitamin B12-dependent ribonucleotide reductase</fullName>
        <ecNumber evidence="3">1.17.4.1</ecNumber>
    </recommendedName>
    <alternativeName>
        <fullName evidence="11">Ribonucleoside-diphosphate reductase NrdJ</fullName>
    </alternativeName>
</protein>
<keyword evidence="9" id="KW-0170">Cobalt</keyword>
<dbReference type="PANTHER" id="PTHR43371:SF1">
    <property type="entry name" value="RIBONUCLEOSIDE-DIPHOSPHATE REDUCTASE"/>
    <property type="match status" value="1"/>
</dbReference>
<evidence type="ECO:0000256" key="11">
    <source>
        <dbReference type="ARBA" id="ARBA00033050"/>
    </source>
</evidence>
<evidence type="ECO:0000256" key="2">
    <source>
        <dbReference type="ARBA" id="ARBA00007405"/>
    </source>
</evidence>
<dbReference type="PANTHER" id="PTHR43371">
    <property type="entry name" value="VITAMIN B12-DEPENDENT RIBONUCLEOTIDE REDUCTASE"/>
    <property type="match status" value="1"/>
</dbReference>
<comment type="function">
    <text evidence="10">Catalyzes the reduction of ribonucleotides to deoxyribonucleotides. May function to provide a pool of deoxyribonucleotide precursors for DNA repair during oxygen limitation and/or for immediate growth after restoration of oxygen.</text>
</comment>
<dbReference type="PRINTS" id="PR01183">
    <property type="entry name" value="RIBORDTASEM1"/>
</dbReference>
<evidence type="ECO:0000256" key="3">
    <source>
        <dbReference type="ARBA" id="ARBA00012274"/>
    </source>
</evidence>
<dbReference type="InterPro" id="IPR024434">
    <property type="entry name" value="TSCPD_dom"/>
</dbReference>